<evidence type="ECO:0000256" key="16">
    <source>
        <dbReference type="ARBA" id="ARBA00048493"/>
    </source>
</evidence>
<dbReference type="PANTHER" id="PTHR43584">
    <property type="entry name" value="NUCLEOTIDYL TRANSFERASE"/>
    <property type="match status" value="1"/>
</dbReference>
<keyword evidence="9 18" id="KW-0460">Magnesium</keyword>
<keyword evidence="5 18" id="KW-0808">Transferase</keyword>
<comment type="caution">
    <text evidence="18">Lacks conserved residue(s) required for the propagation of feature annotation.</text>
</comment>
<dbReference type="InterPro" id="IPR011004">
    <property type="entry name" value="Trimer_LpxA-like_sf"/>
</dbReference>
<evidence type="ECO:0000256" key="6">
    <source>
        <dbReference type="ARBA" id="ARBA00022695"/>
    </source>
</evidence>
<comment type="cofactor">
    <cofactor evidence="18">
        <name>Mg(2+)</name>
        <dbReference type="ChEBI" id="CHEBI:18420"/>
    </cofactor>
    <text evidence="18">Binds 1 Mg(2+) ion per subunit.</text>
</comment>
<feature type="binding site" evidence="18">
    <location>
        <begin position="387"/>
        <end position="388"/>
    </location>
    <ligand>
        <name>acetyl-CoA</name>
        <dbReference type="ChEBI" id="CHEBI:57288"/>
    </ligand>
</feature>
<dbReference type="InterPro" id="IPR025877">
    <property type="entry name" value="MobA-like_NTP_Trfase"/>
</dbReference>
<keyword evidence="10 18" id="KW-0133">Cell shape</keyword>
<keyword evidence="7 18" id="KW-0479">Metal-binding</keyword>
<feature type="binding site" evidence="18">
    <location>
        <position position="424"/>
    </location>
    <ligand>
        <name>acetyl-CoA</name>
        <dbReference type="ChEBI" id="CHEBI:57288"/>
    </ligand>
</feature>
<evidence type="ECO:0000256" key="12">
    <source>
        <dbReference type="ARBA" id="ARBA00023268"/>
    </source>
</evidence>
<dbReference type="CDD" id="cd02540">
    <property type="entry name" value="GT2_GlmU_N_bac"/>
    <property type="match status" value="1"/>
</dbReference>
<comment type="pathway">
    <text evidence="18">Nucleotide-sugar biosynthesis; UDP-N-acetyl-alpha-D-glucosamine biosynthesis; UDP-N-acetyl-alpha-D-glucosamine from N-acetyl-alpha-D-glucosamine 1-phosphate: step 1/1.</text>
</comment>
<evidence type="ECO:0000313" key="21">
    <source>
        <dbReference type="Proteomes" id="UP001628193"/>
    </source>
</evidence>
<evidence type="ECO:0000256" key="15">
    <source>
        <dbReference type="ARBA" id="ARBA00048247"/>
    </source>
</evidence>
<evidence type="ECO:0000256" key="9">
    <source>
        <dbReference type="ARBA" id="ARBA00022842"/>
    </source>
</evidence>
<keyword evidence="21" id="KW-1185">Reference proteome</keyword>
<dbReference type="EMBL" id="BAAFGK010000005">
    <property type="protein sequence ID" value="GAB0058855.1"/>
    <property type="molecule type" value="Genomic_DNA"/>
</dbReference>
<comment type="similarity">
    <text evidence="2 18">In the C-terminal section; belongs to the transferase hexapeptide repeat family.</text>
</comment>
<evidence type="ECO:0000256" key="13">
    <source>
        <dbReference type="ARBA" id="ARBA00023315"/>
    </source>
</evidence>
<dbReference type="Gene3D" id="2.160.10.10">
    <property type="entry name" value="Hexapeptide repeat proteins"/>
    <property type="match status" value="1"/>
</dbReference>
<feature type="binding site" evidence="18">
    <location>
        <position position="228"/>
    </location>
    <ligand>
        <name>Mg(2+)</name>
        <dbReference type="ChEBI" id="CHEBI:18420"/>
    </ligand>
</feature>
<dbReference type="Pfam" id="PF12804">
    <property type="entry name" value="NTP_transf_3"/>
    <property type="match status" value="1"/>
</dbReference>
<comment type="pathway">
    <text evidence="18">Nucleotide-sugar biosynthesis; UDP-N-acetyl-alpha-D-glucosamine biosynthesis; N-acetyl-alpha-D-glucosamine 1-phosphate from alpha-D-glucosamine 6-phosphate (route II): step 2/2.</text>
</comment>
<proteinExistence type="inferred from homology"/>
<feature type="binding site" evidence="18">
    <location>
        <position position="104"/>
    </location>
    <ligand>
        <name>Mg(2+)</name>
        <dbReference type="ChEBI" id="CHEBI:18420"/>
    </ligand>
</feature>
<dbReference type="PANTHER" id="PTHR43584:SF3">
    <property type="entry name" value="BIFUNCTIONAL PROTEIN GLMU"/>
    <property type="match status" value="1"/>
</dbReference>
<feature type="active site" description="Proton acceptor" evidence="18">
    <location>
        <position position="364"/>
    </location>
</feature>
<feature type="binding site" evidence="18">
    <location>
        <position position="367"/>
    </location>
    <ligand>
        <name>UDP-N-acetyl-alpha-D-glucosamine</name>
        <dbReference type="ChEBI" id="CHEBI:57705"/>
    </ligand>
</feature>
<keyword evidence="6 18" id="KW-0548">Nucleotidyltransferase</keyword>
<feature type="region of interest" description="Pyrophosphorylase" evidence="18">
    <location>
        <begin position="1"/>
        <end position="230"/>
    </location>
</feature>
<feature type="binding site" evidence="18">
    <location>
        <position position="441"/>
    </location>
    <ligand>
        <name>acetyl-CoA</name>
        <dbReference type="ChEBI" id="CHEBI:57288"/>
    </ligand>
</feature>
<dbReference type="Pfam" id="PF00132">
    <property type="entry name" value="Hexapep"/>
    <property type="match status" value="2"/>
</dbReference>
<dbReference type="EC" id="2.3.1.157" evidence="18"/>
<evidence type="ECO:0000256" key="4">
    <source>
        <dbReference type="ARBA" id="ARBA00022490"/>
    </source>
</evidence>
<feature type="binding site" evidence="18">
    <location>
        <position position="171"/>
    </location>
    <ligand>
        <name>UDP-N-acetyl-alpha-D-glucosamine</name>
        <dbReference type="ChEBI" id="CHEBI:57705"/>
    </ligand>
</feature>
<feature type="binding site" evidence="18">
    <location>
        <position position="74"/>
    </location>
    <ligand>
        <name>UDP-N-acetyl-alpha-D-glucosamine</name>
        <dbReference type="ChEBI" id="CHEBI:57705"/>
    </ligand>
</feature>
<feature type="domain" description="MobA-like NTP transferase" evidence="19">
    <location>
        <begin position="6"/>
        <end position="140"/>
    </location>
</feature>
<evidence type="ECO:0000256" key="14">
    <source>
        <dbReference type="ARBA" id="ARBA00023316"/>
    </source>
</evidence>
<evidence type="ECO:0000256" key="7">
    <source>
        <dbReference type="ARBA" id="ARBA00022723"/>
    </source>
</evidence>
<feature type="binding site" evidence="18">
    <location>
        <position position="406"/>
    </location>
    <ligand>
        <name>acetyl-CoA</name>
        <dbReference type="ChEBI" id="CHEBI:57288"/>
    </ligand>
</feature>
<evidence type="ECO:0000259" key="19">
    <source>
        <dbReference type="Pfam" id="PF12804"/>
    </source>
</evidence>
<comment type="catalytic activity">
    <reaction evidence="16 18">
        <text>N-acetyl-alpha-D-glucosamine 1-phosphate + UTP + H(+) = UDP-N-acetyl-alpha-D-glucosamine + diphosphate</text>
        <dbReference type="Rhea" id="RHEA:13509"/>
        <dbReference type="ChEBI" id="CHEBI:15378"/>
        <dbReference type="ChEBI" id="CHEBI:33019"/>
        <dbReference type="ChEBI" id="CHEBI:46398"/>
        <dbReference type="ChEBI" id="CHEBI:57705"/>
        <dbReference type="ChEBI" id="CHEBI:57776"/>
        <dbReference type="EC" id="2.7.7.23"/>
    </reaction>
</comment>
<protein>
    <recommendedName>
        <fullName evidence="18">Bifunctional protein GlmU</fullName>
    </recommendedName>
    <domain>
        <recommendedName>
            <fullName evidence="18">UDP-N-acetylglucosamine pyrophosphorylase</fullName>
            <ecNumber evidence="18">2.7.7.23</ecNumber>
        </recommendedName>
        <alternativeName>
            <fullName evidence="18">N-acetylglucosamine-1-phosphate uridyltransferase</fullName>
        </alternativeName>
    </domain>
    <domain>
        <recommendedName>
            <fullName evidence="18">Glucosamine-1-phosphate N-acetyltransferase</fullName>
            <ecNumber evidence="18">2.3.1.157</ecNumber>
        </recommendedName>
    </domain>
</protein>
<sequence length="459" mass="49428">MKRCSVLVLAAGQGSRMRSNLPKVMHALAGRPLLWHILRAVRGLEPERLVVVTGFGAEQVEREMSAPDIHWVRQEERLGTGHAVRCALPVLRGCSGDLLILNGDHPLITTDILAGLLASHRENGQAATLLATELDNPHGYGRVVRDAEGGLARVVEEKDASEAERAIREVNTGFYCVSLEHLPGWIARIGNENAQKEYYLPDILPMAVAEGGAAAWCLNDPVALSGVNDRTQLAELERAFRDRRVAEWMARGVSFVDPDSCWVAADVEIGIDTVIEPNVVLGPGSWIGERCRIGPFCHIAESMVAADSVILPFSHLEGAEIESECVIGPHARLRPGARLAPKVKVGNFCEIKKSSIGAGSKVNHLSYVGDAQIGSGVNIGAGTITCNYDGLHKHRTVIGDQVFVGSDVQFVAPVQIGARATIGAGTTVTKDVPPDSLAISRAHQTHVMGWSERRGKHRS</sequence>
<dbReference type="InterPro" id="IPR029044">
    <property type="entry name" value="Nucleotide-diphossugar_trans"/>
</dbReference>
<feature type="binding site" evidence="18">
    <location>
        <position position="23"/>
    </location>
    <ligand>
        <name>UDP-N-acetyl-alpha-D-glucosamine</name>
        <dbReference type="ChEBI" id="CHEBI:57705"/>
    </ligand>
</feature>
<evidence type="ECO:0000256" key="11">
    <source>
        <dbReference type="ARBA" id="ARBA00022984"/>
    </source>
</evidence>
<dbReference type="SUPFAM" id="SSF53448">
    <property type="entry name" value="Nucleotide-diphospho-sugar transferases"/>
    <property type="match status" value="1"/>
</dbReference>
<dbReference type="InterPro" id="IPR050065">
    <property type="entry name" value="GlmU-like"/>
</dbReference>
<comment type="similarity">
    <text evidence="3 18">In the N-terminal section; belongs to the N-acetylglucosamine-1-phosphate uridyltransferase family.</text>
</comment>
<keyword evidence="13 18" id="KW-0012">Acyltransferase</keyword>
<feature type="binding site" evidence="18">
    <location>
        <position position="228"/>
    </location>
    <ligand>
        <name>UDP-N-acetyl-alpha-D-glucosamine</name>
        <dbReference type="ChEBI" id="CHEBI:57705"/>
    </ligand>
</feature>
<dbReference type="InterPro" id="IPR005882">
    <property type="entry name" value="Bifunctional_GlmU"/>
</dbReference>
<feature type="binding site" evidence="18">
    <location>
        <begin position="79"/>
        <end position="80"/>
    </location>
    <ligand>
        <name>UDP-N-acetyl-alpha-D-glucosamine</name>
        <dbReference type="ChEBI" id="CHEBI:57705"/>
    </ligand>
</feature>
<evidence type="ECO:0000256" key="5">
    <source>
        <dbReference type="ARBA" id="ARBA00022679"/>
    </source>
</evidence>
<keyword evidence="8 18" id="KW-0677">Repeat</keyword>
<dbReference type="NCBIfam" id="TIGR01173">
    <property type="entry name" value="glmU"/>
    <property type="match status" value="1"/>
</dbReference>
<feature type="binding site" evidence="18">
    <location>
        <position position="378"/>
    </location>
    <ligand>
        <name>UDP-N-acetyl-alpha-D-glucosamine</name>
        <dbReference type="ChEBI" id="CHEBI:57705"/>
    </ligand>
</feature>
<feature type="region of interest" description="N-acetyltransferase" evidence="18">
    <location>
        <begin position="252"/>
        <end position="459"/>
    </location>
</feature>
<dbReference type="HAMAP" id="MF_01631">
    <property type="entry name" value="GlmU"/>
    <property type="match status" value="1"/>
</dbReference>
<keyword evidence="4 18" id="KW-0963">Cytoplasm</keyword>
<dbReference type="EC" id="2.7.7.23" evidence="18"/>
<feature type="binding site" evidence="18">
    <location>
        <position position="381"/>
    </location>
    <ligand>
        <name>acetyl-CoA</name>
        <dbReference type="ChEBI" id="CHEBI:57288"/>
    </ligand>
</feature>
<evidence type="ECO:0000256" key="1">
    <source>
        <dbReference type="ARBA" id="ARBA00004496"/>
    </source>
</evidence>
<evidence type="ECO:0000256" key="10">
    <source>
        <dbReference type="ARBA" id="ARBA00022960"/>
    </source>
</evidence>
<feature type="binding site" evidence="18">
    <location>
        <position position="334"/>
    </location>
    <ligand>
        <name>UDP-N-acetyl-alpha-D-glucosamine</name>
        <dbReference type="ChEBI" id="CHEBI:57705"/>
    </ligand>
</feature>
<feature type="region of interest" description="Linker" evidence="18">
    <location>
        <begin position="231"/>
        <end position="251"/>
    </location>
</feature>
<keyword evidence="12 18" id="KW-0511">Multifunctional enzyme</keyword>
<dbReference type="CDD" id="cd03353">
    <property type="entry name" value="LbH_GlmU_C"/>
    <property type="match status" value="1"/>
</dbReference>
<feature type="binding site" evidence="18">
    <location>
        <position position="352"/>
    </location>
    <ligand>
        <name>UDP-N-acetyl-alpha-D-glucosamine</name>
        <dbReference type="ChEBI" id="CHEBI:57705"/>
    </ligand>
</feature>
<dbReference type="InterPro" id="IPR001451">
    <property type="entry name" value="Hexapep"/>
</dbReference>
<dbReference type="InterPro" id="IPR038009">
    <property type="entry name" value="GlmU_C_LbH"/>
</dbReference>
<organism evidence="20 21">
    <name type="scientific">Candidatus Magnetaquiglobus chichijimensis</name>
    <dbReference type="NCBI Taxonomy" id="3141448"/>
    <lineage>
        <taxon>Bacteria</taxon>
        <taxon>Pseudomonadati</taxon>
        <taxon>Pseudomonadota</taxon>
        <taxon>Magnetococcia</taxon>
        <taxon>Magnetococcales</taxon>
        <taxon>Candidatus Magnetaquicoccaceae</taxon>
        <taxon>Candidatus Magnetaquiglobus</taxon>
    </lineage>
</organism>
<feature type="binding site" evidence="18">
    <location>
        <begin position="9"/>
        <end position="12"/>
    </location>
    <ligand>
        <name>UDP-N-acetyl-alpha-D-glucosamine</name>
        <dbReference type="ChEBI" id="CHEBI:57705"/>
    </ligand>
</feature>
<name>A0ABQ0CDD3_9PROT</name>
<comment type="subunit">
    <text evidence="18">Homotrimer.</text>
</comment>
<comment type="subcellular location">
    <subcellularLocation>
        <location evidence="1 18">Cytoplasm</location>
    </subcellularLocation>
</comment>
<evidence type="ECO:0000313" key="20">
    <source>
        <dbReference type="EMBL" id="GAB0058855.1"/>
    </source>
</evidence>
<accession>A0ABQ0CDD3</accession>
<comment type="pathway">
    <text evidence="18">Bacterial outer membrane biogenesis; LPS lipid A biosynthesis.</text>
</comment>
<dbReference type="SUPFAM" id="SSF51161">
    <property type="entry name" value="Trimeric LpxA-like enzymes"/>
    <property type="match status" value="1"/>
</dbReference>
<dbReference type="Gene3D" id="3.90.550.10">
    <property type="entry name" value="Spore Coat Polysaccharide Biosynthesis Protein SpsA, Chain A"/>
    <property type="match status" value="1"/>
</dbReference>
<evidence type="ECO:0000256" key="18">
    <source>
        <dbReference type="HAMAP-Rule" id="MF_01631"/>
    </source>
</evidence>
<evidence type="ECO:0000256" key="17">
    <source>
        <dbReference type="ARBA" id="ARBA00049628"/>
    </source>
</evidence>
<dbReference type="Proteomes" id="UP001628193">
    <property type="component" value="Unassembled WGS sequence"/>
</dbReference>
<keyword evidence="14 18" id="KW-0961">Cell wall biogenesis/degradation</keyword>
<evidence type="ECO:0000256" key="3">
    <source>
        <dbReference type="ARBA" id="ARBA00007947"/>
    </source>
</evidence>
<feature type="binding site" evidence="18">
    <location>
        <position position="156"/>
    </location>
    <ligand>
        <name>UDP-N-acetyl-alpha-D-glucosamine</name>
        <dbReference type="ChEBI" id="CHEBI:57705"/>
    </ligand>
</feature>
<feature type="binding site" evidence="18">
    <location>
        <position position="141"/>
    </location>
    <ligand>
        <name>UDP-N-acetyl-alpha-D-glucosamine</name>
        <dbReference type="ChEBI" id="CHEBI:57705"/>
    </ligand>
</feature>
<dbReference type="RefSeq" id="WP_420906574.1">
    <property type="nucleotide sequence ID" value="NZ_BAAFGK010000005.1"/>
</dbReference>
<comment type="caution">
    <text evidence="20">The sequence shown here is derived from an EMBL/GenBank/DDBJ whole genome shotgun (WGS) entry which is preliminary data.</text>
</comment>
<comment type="catalytic activity">
    <reaction evidence="15 18">
        <text>alpha-D-glucosamine 1-phosphate + acetyl-CoA = N-acetyl-alpha-D-glucosamine 1-phosphate + CoA + H(+)</text>
        <dbReference type="Rhea" id="RHEA:13725"/>
        <dbReference type="ChEBI" id="CHEBI:15378"/>
        <dbReference type="ChEBI" id="CHEBI:57287"/>
        <dbReference type="ChEBI" id="CHEBI:57288"/>
        <dbReference type="ChEBI" id="CHEBI:57776"/>
        <dbReference type="ChEBI" id="CHEBI:58516"/>
        <dbReference type="EC" id="2.3.1.157"/>
    </reaction>
</comment>
<gene>
    <name evidence="18 20" type="primary">glmU</name>
    <name evidence="20" type="ORF">SIID45300_03213</name>
</gene>
<evidence type="ECO:0000256" key="8">
    <source>
        <dbReference type="ARBA" id="ARBA00022737"/>
    </source>
</evidence>
<reference evidence="20 21" key="1">
    <citation type="submission" date="2024-09" db="EMBL/GenBank/DDBJ databases">
        <title>Draft genome sequence of Candidatus Magnetaquicoccaceae bacterium FCR-1.</title>
        <authorList>
            <person name="Shimoshige H."/>
            <person name="Shimamura S."/>
            <person name="Taoka A."/>
            <person name="Kobayashi H."/>
            <person name="Maekawa T."/>
        </authorList>
    </citation>
    <scope>NUCLEOTIDE SEQUENCE [LARGE SCALE GENOMIC DNA]</scope>
    <source>
        <strain evidence="20 21">FCR-1</strain>
    </source>
</reference>
<comment type="function">
    <text evidence="17 18">Catalyzes the last two sequential reactions in the de novo biosynthetic pathway for UDP-N-acetylglucosamine (UDP-GlcNAc). The C-terminal domain catalyzes the transfer of acetyl group from acetyl coenzyme A to glucosamine-1-phosphate (GlcN-1-P) to produce N-acetylglucosamine-1-phosphate (GlcNAc-1-P), which is converted into UDP-GlcNAc by the transfer of uridine 5-monophosphate (from uridine 5-triphosphate), a reaction catalyzed by the N-terminal domain.</text>
</comment>
<keyword evidence="11 18" id="KW-0573">Peptidoglycan synthesis</keyword>
<evidence type="ECO:0000256" key="2">
    <source>
        <dbReference type="ARBA" id="ARBA00007707"/>
    </source>
</evidence>